<dbReference type="SUPFAM" id="SSF47459">
    <property type="entry name" value="HLH, helix-loop-helix DNA-binding domain"/>
    <property type="match status" value="1"/>
</dbReference>
<evidence type="ECO:0000256" key="2">
    <source>
        <dbReference type="ARBA" id="ARBA00023015"/>
    </source>
</evidence>
<dbReference type="PANTHER" id="PTHR45959">
    <property type="entry name" value="BHLH TRANSCRIPTION FACTOR"/>
    <property type="match status" value="1"/>
</dbReference>
<dbReference type="Pfam" id="PF00010">
    <property type="entry name" value="HLH"/>
    <property type="match status" value="1"/>
</dbReference>
<evidence type="ECO:0000256" key="1">
    <source>
        <dbReference type="ARBA" id="ARBA00004123"/>
    </source>
</evidence>
<evidence type="ECO:0000256" key="4">
    <source>
        <dbReference type="ARBA" id="ARBA00023242"/>
    </source>
</evidence>
<dbReference type="STRING" id="3914.A0A0L9VUX0"/>
<sequence>MDDDELRLFNEHDVNSLEEELMKGESSVPYDSDFAINNNNNMENLSCLETNTNSSSEKNHEFSSCTLSFENSTVVSNDADEAFHAKQKKSTFQTQLHIMSERKRKRREKISTMREMDDDELRLFNEHDVNSLEEELMKGESSVPYDSDFAINNNNNMENLSCLETNTNSSSEKNHEFSSCTLSFENSTVVSNDADEAFHAKQKKSTFQTQLHIMSERKRKRREKISTMREMGDDEFHLFVEHEMNSLEEELMKGESGSGFGINKNNNNMGDGSCLKKNTQRANSGSEKQVFSSCTLAFEDSTVVSNVADAAFHAKPEKKRSTFQTEQHIMAERKRREKISTMMIELSTMLPGLKKLDKISIVGKTIDYVKHLENRVNDLQEQKRKTESVKCCKNKGSNVNISEKFPKVDASVSGKDVRIRVICDRRENIVTKLFSKLESHHLSIVCSSVLPLGSSALNISIICQDYRRHEHLVAGHFRERDEERGYRVDDDVFSGVLEDLQRGGFGKEIEDAEAGGKGKGLVRLRKMEEEEEQARSNTCDSTIVDFHG</sequence>
<dbReference type="InterPro" id="IPR052610">
    <property type="entry name" value="bHLH_transcription_regulator"/>
</dbReference>
<keyword evidence="3" id="KW-0804">Transcription</keyword>
<dbReference type="SMART" id="SM00353">
    <property type="entry name" value="HLH"/>
    <property type="match status" value="1"/>
</dbReference>
<evidence type="ECO:0000259" key="5">
    <source>
        <dbReference type="PROSITE" id="PS50888"/>
    </source>
</evidence>
<dbReference type="GO" id="GO:0046983">
    <property type="term" value="F:protein dimerization activity"/>
    <property type="evidence" value="ECO:0007669"/>
    <property type="project" value="InterPro"/>
</dbReference>
<dbReference type="EMBL" id="CM003381">
    <property type="protein sequence ID" value="KOM58574.1"/>
    <property type="molecule type" value="Genomic_DNA"/>
</dbReference>
<dbReference type="Gramene" id="KOM58574">
    <property type="protein sequence ID" value="KOM58574"/>
    <property type="gene ID" value="LR48_Vigan11g160800"/>
</dbReference>
<dbReference type="GO" id="GO:0005634">
    <property type="term" value="C:nucleus"/>
    <property type="evidence" value="ECO:0007669"/>
    <property type="project" value="UniProtKB-SubCell"/>
</dbReference>
<evidence type="ECO:0000256" key="3">
    <source>
        <dbReference type="ARBA" id="ARBA00023163"/>
    </source>
</evidence>
<proteinExistence type="predicted"/>
<dbReference type="Gene3D" id="4.10.280.10">
    <property type="entry name" value="Helix-loop-helix DNA-binding domain"/>
    <property type="match status" value="1"/>
</dbReference>
<keyword evidence="2" id="KW-0805">Transcription regulation</keyword>
<organism evidence="6 7">
    <name type="scientific">Phaseolus angularis</name>
    <name type="common">Azuki bean</name>
    <name type="synonym">Vigna angularis</name>
    <dbReference type="NCBI Taxonomy" id="3914"/>
    <lineage>
        <taxon>Eukaryota</taxon>
        <taxon>Viridiplantae</taxon>
        <taxon>Streptophyta</taxon>
        <taxon>Embryophyta</taxon>
        <taxon>Tracheophyta</taxon>
        <taxon>Spermatophyta</taxon>
        <taxon>Magnoliopsida</taxon>
        <taxon>eudicotyledons</taxon>
        <taxon>Gunneridae</taxon>
        <taxon>Pentapetalae</taxon>
        <taxon>rosids</taxon>
        <taxon>fabids</taxon>
        <taxon>Fabales</taxon>
        <taxon>Fabaceae</taxon>
        <taxon>Papilionoideae</taxon>
        <taxon>50 kb inversion clade</taxon>
        <taxon>NPAAA clade</taxon>
        <taxon>indigoferoid/millettioid clade</taxon>
        <taxon>Phaseoleae</taxon>
        <taxon>Vigna</taxon>
    </lineage>
</organism>
<feature type="domain" description="BHLH" evidence="5">
    <location>
        <begin position="323"/>
        <end position="372"/>
    </location>
</feature>
<comment type="subcellular location">
    <subcellularLocation>
        <location evidence="1">Nucleus</location>
    </subcellularLocation>
</comment>
<evidence type="ECO:0000313" key="7">
    <source>
        <dbReference type="Proteomes" id="UP000053144"/>
    </source>
</evidence>
<reference evidence="7" key="1">
    <citation type="journal article" date="2015" name="Proc. Natl. Acad. Sci. U.S.A.">
        <title>Genome sequencing of adzuki bean (Vigna angularis) provides insight into high starch and low fat accumulation and domestication.</title>
        <authorList>
            <person name="Yang K."/>
            <person name="Tian Z."/>
            <person name="Chen C."/>
            <person name="Luo L."/>
            <person name="Zhao B."/>
            <person name="Wang Z."/>
            <person name="Yu L."/>
            <person name="Li Y."/>
            <person name="Sun Y."/>
            <person name="Li W."/>
            <person name="Chen Y."/>
            <person name="Li Y."/>
            <person name="Zhang Y."/>
            <person name="Ai D."/>
            <person name="Zhao J."/>
            <person name="Shang C."/>
            <person name="Ma Y."/>
            <person name="Wu B."/>
            <person name="Wang M."/>
            <person name="Gao L."/>
            <person name="Sun D."/>
            <person name="Zhang P."/>
            <person name="Guo F."/>
            <person name="Wang W."/>
            <person name="Li Y."/>
            <person name="Wang J."/>
            <person name="Varshney R.K."/>
            <person name="Wang J."/>
            <person name="Ling H.Q."/>
            <person name="Wan P."/>
        </authorList>
    </citation>
    <scope>NUCLEOTIDE SEQUENCE</scope>
    <source>
        <strain evidence="7">cv. Jingnong 6</strain>
    </source>
</reference>
<dbReference type="InterPro" id="IPR011598">
    <property type="entry name" value="bHLH_dom"/>
</dbReference>
<protein>
    <recommendedName>
        <fullName evidence="5">BHLH domain-containing protein</fullName>
    </recommendedName>
</protein>
<accession>A0A0L9VUX0</accession>
<dbReference type="Proteomes" id="UP000053144">
    <property type="component" value="Chromosome 11"/>
</dbReference>
<dbReference type="PANTHER" id="PTHR45959:SF2">
    <property type="entry name" value="BHLH TRANSCRIPTION FACTOR"/>
    <property type="match status" value="1"/>
</dbReference>
<gene>
    <name evidence="6" type="ORF">LR48_Vigan11g160800</name>
</gene>
<evidence type="ECO:0000313" key="6">
    <source>
        <dbReference type="EMBL" id="KOM58574.1"/>
    </source>
</evidence>
<dbReference type="PROSITE" id="PS50888">
    <property type="entry name" value="BHLH"/>
    <property type="match status" value="1"/>
</dbReference>
<dbReference type="AlphaFoldDB" id="A0A0L9VUX0"/>
<dbReference type="InterPro" id="IPR036638">
    <property type="entry name" value="HLH_DNA-bd_sf"/>
</dbReference>
<keyword evidence="4" id="KW-0539">Nucleus</keyword>
<name>A0A0L9VUX0_PHAAN</name>